<evidence type="ECO:0000313" key="2">
    <source>
        <dbReference type="EMBL" id="KGH10942.1"/>
    </source>
</evidence>
<sequence>MENRGKPCLQKIEISKSLEIAIWLSRSLAFCFCFLCMERSKLYGALISDELTFLRLATRRVNALAISVGSSLLNYLATPLLGMLCVLLLPGLDTRDAQAARYRPW</sequence>
<protein>
    <submittedName>
        <fullName evidence="2">Uncharacterized protein</fullName>
    </submittedName>
</protein>
<dbReference type="EMBL" id="AWTP01000112">
    <property type="protein sequence ID" value="KGH10942.1"/>
    <property type="molecule type" value="Genomic_DNA"/>
</dbReference>
<proteinExistence type="predicted"/>
<organism evidence="2 3">
    <name type="scientific">Comamonas thiooxydans</name>
    <dbReference type="NCBI Taxonomy" id="363952"/>
    <lineage>
        <taxon>Bacteria</taxon>
        <taxon>Pseudomonadati</taxon>
        <taxon>Pseudomonadota</taxon>
        <taxon>Betaproteobacteria</taxon>
        <taxon>Burkholderiales</taxon>
        <taxon>Comamonadaceae</taxon>
        <taxon>Comamonas</taxon>
    </lineage>
</organism>
<dbReference type="AlphaFoldDB" id="A0A0E3BWR0"/>
<feature type="transmembrane region" description="Helical" evidence="1">
    <location>
        <begin position="63"/>
        <end position="89"/>
    </location>
</feature>
<keyword evidence="1" id="KW-1133">Transmembrane helix</keyword>
<evidence type="ECO:0000256" key="1">
    <source>
        <dbReference type="SAM" id="Phobius"/>
    </source>
</evidence>
<keyword evidence="3" id="KW-1185">Reference proteome</keyword>
<keyword evidence="1" id="KW-0472">Membrane</keyword>
<dbReference type="Proteomes" id="UP000029549">
    <property type="component" value="Unassembled WGS sequence"/>
</dbReference>
<gene>
    <name evidence="2" type="ORF">P608_14180</name>
</gene>
<evidence type="ECO:0000313" key="3">
    <source>
        <dbReference type="Proteomes" id="UP000029549"/>
    </source>
</evidence>
<comment type="caution">
    <text evidence="2">The sequence shown here is derived from an EMBL/GenBank/DDBJ whole genome shotgun (WGS) entry which is preliminary data.</text>
</comment>
<accession>A0A0E3BWR0</accession>
<name>A0A0E3BWR0_9BURK</name>
<keyword evidence="1" id="KW-0812">Transmembrane</keyword>
<reference evidence="2 3" key="1">
    <citation type="submission" date="2013-09" db="EMBL/GenBank/DDBJ databases">
        <title>High correlation between genotypes and phenotypes of environmental bacteria Comamonas testosteroni strains.</title>
        <authorList>
            <person name="Liu L."/>
            <person name="Zhu W."/>
            <person name="Xia X."/>
            <person name="Xu B."/>
            <person name="Luo M."/>
            <person name="Wang G."/>
        </authorList>
    </citation>
    <scope>NUCLEOTIDE SEQUENCE [LARGE SCALE GENOMIC DNA]</scope>
    <source>
        <strain evidence="2 3">DF2</strain>
    </source>
</reference>